<accession>A0ABU0T9W4</accession>
<dbReference type="EMBL" id="JAUSZI010000002">
    <property type="protein sequence ID" value="MDQ1032596.1"/>
    <property type="molecule type" value="Genomic_DNA"/>
</dbReference>
<sequence>MRSRSSAGRRGHIGRRRAAPRDLAGARQILDGIGTHGQDYFVVRGYHGRPRRTTSGHEPFGDSFLDEFSRGDGPAYFARDLGGLRFVGLDTYEKRGRPLIVRNGSHRTRRCRRVGRKI</sequence>
<evidence type="ECO:0000313" key="2">
    <source>
        <dbReference type="EMBL" id="MDQ1032596.1"/>
    </source>
</evidence>
<organism evidence="2 3">
    <name type="scientific">Streptomyces umbrinus</name>
    <dbReference type="NCBI Taxonomy" id="67370"/>
    <lineage>
        <taxon>Bacteria</taxon>
        <taxon>Bacillati</taxon>
        <taxon>Actinomycetota</taxon>
        <taxon>Actinomycetes</taxon>
        <taxon>Kitasatosporales</taxon>
        <taxon>Streptomycetaceae</taxon>
        <taxon>Streptomyces</taxon>
        <taxon>Streptomyces phaeochromogenes group</taxon>
    </lineage>
</organism>
<gene>
    <name evidence="2" type="ORF">QF035_010178</name>
</gene>
<evidence type="ECO:0000256" key="1">
    <source>
        <dbReference type="SAM" id="MobiDB-lite"/>
    </source>
</evidence>
<keyword evidence="3" id="KW-1185">Reference proteome</keyword>
<evidence type="ECO:0000313" key="3">
    <source>
        <dbReference type="Proteomes" id="UP001230328"/>
    </source>
</evidence>
<feature type="region of interest" description="Disordered" evidence="1">
    <location>
        <begin position="1"/>
        <end position="21"/>
    </location>
</feature>
<name>A0ABU0T9W4_9ACTN</name>
<comment type="caution">
    <text evidence="2">The sequence shown here is derived from an EMBL/GenBank/DDBJ whole genome shotgun (WGS) entry which is preliminary data.</text>
</comment>
<dbReference type="Proteomes" id="UP001230328">
    <property type="component" value="Unassembled WGS sequence"/>
</dbReference>
<feature type="compositionally biased region" description="Basic residues" evidence="1">
    <location>
        <begin position="1"/>
        <end position="18"/>
    </location>
</feature>
<dbReference type="RefSeq" id="WP_307529472.1">
    <property type="nucleotide sequence ID" value="NZ_JAUSZI010000002.1"/>
</dbReference>
<reference evidence="2 3" key="1">
    <citation type="submission" date="2023-07" db="EMBL/GenBank/DDBJ databases">
        <title>Comparative genomics of wheat-associated soil bacteria to identify genetic determinants of phenazine resistance.</title>
        <authorList>
            <person name="Mouncey N."/>
        </authorList>
    </citation>
    <scope>NUCLEOTIDE SEQUENCE [LARGE SCALE GENOMIC DNA]</scope>
    <source>
        <strain evidence="2 3">V2I4</strain>
    </source>
</reference>
<protein>
    <submittedName>
        <fullName evidence="2">Uncharacterized protein</fullName>
    </submittedName>
</protein>
<proteinExistence type="predicted"/>